<dbReference type="GO" id="GO:0020037">
    <property type="term" value="F:heme binding"/>
    <property type="evidence" value="ECO:0007669"/>
    <property type="project" value="InterPro"/>
</dbReference>
<keyword evidence="13" id="KW-0472">Membrane</keyword>
<keyword evidence="10 16" id="KW-0560">Oxidoreductase</keyword>
<dbReference type="PROSITE" id="PS00086">
    <property type="entry name" value="CYTOCHROME_P450"/>
    <property type="match status" value="1"/>
</dbReference>
<dbReference type="KEGG" id="tnl:113493761"/>
<dbReference type="OrthoDB" id="2789670at2759"/>
<reference evidence="19" key="1">
    <citation type="submission" date="2025-08" db="UniProtKB">
        <authorList>
            <consortium name="RefSeq"/>
        </authorList>
    </citation>
    <scope>IDENTIFICATION</scope>
</reference>
<feature type="signal peptide" evidence="17">
    <location>
        <begin position="1"/>
        <end position="18"/>
    </location>
</feature>
<dbReference type="PRINTS" id="PR00385">
    <property type="entry name" value="P450"/>
</dbReference>
<evidence type="ECO:0000256" key="11">
    <source>
        <dbReference type="ARBA" id="ARBA00023004"/>
    </source>
</evidence>
<keyword evidence="11 15" id="KW-0408">Iron</keyword>
<accession>A0A7E5VGW8</accession>
<keyword evidence="9" id="KW-0492">Microsome</keyword>
<keyword evidence="6 15" id="KW-0349">Heme</keyword>
<evidence type="ECO:0000256" key="12">
    <source>
        <dbReference type="ARBA" id="ARBA00023033"/>
    </source>
</evidence>
<dbReference type="PANTHER" id="PTHR24292:SF45">
    <property type="entry name" value="CYTOCHROME P450 6G1-RELATED"/>
    <property type="match status" value="1"/>
</dbReference>
<dbReference type="InterPro" id="IPR036396">
    <property type="entry name" value="Cyt_P450_sf"/>
</dbReference>
<dbReference type="GO" id="GO:0005506">
    <property type="term" value="F:iron ion binding"/>
    <property type="evidence" value="ECO:0007669"/>
    <property type="project" value="InterPro"/>
</dbReference>
<dbReference type="PANTHER" id="PTHR24292">
    <property type="entry name" value="CYTOCHROME P450"/>
    <property type="match status" value="1"/>
</dbReference>
<evidence type="ECO:0000256" key="9">
    <source>
        <dbReference type="ARBA" id="ARBA00022848"/>
    </source>
</evidence>
<dbReference type="PRINTS" id="PR00463">
    <property type="entry name" value="EP450I"/>
</dbReference>
<keyword evidence="8" id="KW-0256">Endoplasmic reticulum</keyword>
<dbReference type="RefSeq" id="XP_026727568.1">
    <property type="nucleotide sequence ID" value="XM_026871767.1"/>
</dbReference>
<gene>
    <name evidence="19" type="primary">LOC113493761</name>
</gene>
<evidence type="ECO:0000256" key="3">
    <source>
        <dbReference type="ARBA" id="ARBA00004406"/>
    </source>
</evidence>
<keyword evidence="7 15" id="KW-0479">Metal-binding</keyword>
<dbReference type="FunFam" id="1.10.630.10:FF:000042">
    <property type="entry name" value="Cytochrome P450"/>
    <property type="match status" value="1"/>
</dbReference>
<evidence type="ECO:0000313" key="18">
    <source>
        <dbReference type="Proteomes" id="UP000322000"/>
    </source>
</evidence>
<keyword evidence="17" id="KW-0732">Signal</keyword>
<comment type="cofactor">
    <cofactor evidence="1 15">
        <name>heme</name>
        <dbReference type="ChEBI" id="CHEBI:30413"/>
    </cofactor>
</comment>
<evidence type="ECO:0000256" key="14">
    <source>
        <dbReference type="ARBA" id="ARBA00047827"/>
    </source>
</evidence>
<evidence type="ECO:0000313" key="19">
    <source>
        <dbReference type="RefSeq" id="XP_026727568.1"/>
    </source>
</evidence>
<feature type="binding site" description="axial binding residue" evidence="15">
    <location>
        <position position="452"/>
    </location>
    <ligand>
        <name>heme</name>
        <dbReference type="ChEBI" id="CHEBI:30413"/>
    </ligand>
    <ligandPart>
        <name>Fe</name>
        <dbReference type="ChEBI" id="CHEBI:18248"/>
    </ligandPart>
</feature>
<proteinExistence type="inferred from homology"/>
<evidence type="ECO:0000256" key="4">
    <source>
        <dbReference type="ARBA" id="ARBA00010617"/>
    </source>
</evidence>
<evidence type="ECO:0000256" key="10">
    <source>
        <dbReference type="ARBA" id="ARBA00023002"/>
    </source>
</evidence>
<evidence type="ECO:0000256" key="17">
    <source>
        <dbReference type="SAM" id="SignalP"/>
    </source>
</evidence>
<keyword evidence="12 16" id="KW-0503">Monooxygenase</keyword>
<dbReference type="CDD" id="cd11056">
    <property type="entry name" value="CYP6-like"/>
    <property type="match status" value="1"/>
</dbReference>
<name>A0A7E5VGW8_TRINI</name>
<comment type="similarity">
    <text evidence="4 16">Belongs to the cytochrome P450 family.</text>
</comment>
<dbReference type="AlphaFoldDB" id="A0A7E5VGW8"/>
<dbReference type="EC" id="1.14.14.1" evidence="5"/>
<evidence type="ECO:0000256" key="15">
    <source>
        <dbReference type="PIRSR" id="PIRSR602401-1"/>
    </source>
</evidence>
<dbReference type="InterPro" id="IPR017972">
    <property type="entry name" value="Cyt_P450_CS"/>
</dbReference>
<organism evidence="18 19">
    <name type="scientific">Trichoplusia ni</name>
    <name type="common">Cabbage looper</name>
    <dbReference type="NCBI Taxonomy" id="7111"/>
    <lineage>
        <taxon>Eukaryota</taxon>
        <taxon>Metazoa</taxon>
        <taxon>Ecdysozoa</taxon>
        <taxon>Arthropoda</taxon>
        <taxon>Hexapoda</taxon>
        <taxon>Insecta</taxon>
        <taxon>Pterygota</taxon>
        <taxon>Neoptera</taxon>
        <taxon>Endopterygota</taxon>
        <taxon>Lepidoptera</taxon>
        <taxon>Glossata</taxon>
        <taxon>Ditrysia</taxon>
        <taxon>Noctuoidea</taxon>
        <taxon>Noctuidae</taxon>
        <taxon>Plusiinae</taxon>
        <taxon>Trichoplusia</taxon>
    </lineage>
</organism>
<dbReference type="GO" id="GO:0005789">
    <property type="term" value="C:endoplasmic reticulum membrane"/>
    <property type="evidence" value="ECO:0007669"/>
    <property type="project" value="UniProtKB-SubCell"/>
</dbReference>
<evidence type="ECO:0000256" key="16">
    <source>
        <dbReference type="RuleBase" id="RU000461"/>
    </source>
</evidence>
<evidence type="ECO:0000256" key="1">
    <source>
        <dbReference type="ARBA" id="ARBA00001971"/>
    </source>
</evidence>
<comment type="subcellular location">
    <subcellularLocation>
        <location evidence="3">Endoplasmic reticulum membrane</location>
        <topology evidence="3">Peripheral membrane protein</topology>
    </subcellularLocation>
    <subcellularLocation>
        <location evidence="2">Microsome membrane</location>
        <topology evidence="2">Peripheral membrane protein</topology>
    </subcellularLocation>
</comment>
<evidence type="ECO:0000256" key="2">
    <source>
        <dbReference type="ARBA" id="ARBA00004174"/>
    </source>
</evidence>
<dbReference type="GO" id="GO:0016712">
    <property type="term" value="F:oxidoreductase activity, acting on paired donors, with incorporation or reduction of molecular oxygen, reduced flavin or flavoprotein as one donor, and incorporation of one atom of oxygen"/>
    <property type="evidence" value="ECO:0007669"/>
    <property type="project" value="UniProtKB-EC"/>
</dbReference>
<dbReference type="InterPro" id="IPR001128">
    <property type="entry name" value="Cyt_P450"/>
</dbReference>
<evidence type="ECO:0000256" key="5">
    <source>
        <dbReference type="ARBA" id="ARBA00012109"/>
    </source>
</evidence>
<dbReference type="InterPro" id="IPR002401">
    <property type="entry name" value="Cyt_P450_E_grp-I"/>
</dbReference>
<dbReference type="GeneID" id="113493761"/>
<protein>
    <recommendedName>
        <fullName evidence="5">unspecific monooxygenase</fullName>
        <ecNumber evidence="5">1.14.14.1</ecNumber>
    </recommendedName>
</protein>
<dbReference type="InterPro" id="IPR050476">
    <property type="entry name" value="Insect_CytP450_Detox"/>
</dbReference>
<evidence type="ECO:0000256" key="6">
    <source>
        <dbReference type="ARBA" id="ARBA00022617"/>
    </source>
</evidence>
<dbReference type="InParanoid" id="A0A7E5VGW8"/>
<evidence type="ECO:0000256" key="8">
    <source>
        <dbReference type="ARBA" id="ARBA00022824"/>
    </source>
</evidence>
<feature type="chain" id="PRO_5028860224" description="unspecific monooxygenase" evidence="17">
    <location>
        <begin position="19"/>
        <end position="517"/>
    </location>
</feature>
<dbReference type="Proteomes" id="UP000322000">
    <property type="component" value="Chromosome 5"/>
</dbReference>
<dbReference type="Gene3D" id="1.10.630.10">
    <property type="entry name" value="Cytochrome P450"/>
    <property type="match status" value="1"/>
</dbReference>
<comment type="catalytic activity">
    <reaction evidence="14">
        <text>an organic molecule + reduced [NADPH--hemoprotein reductase] + O2 = an alcohol + oxidized [NADPH--hemoprotein reductase] + H2O + H(+)</text>
        <dbReference type="Rhea" id="RHEA:17149"/>
        <dbReference type="Rhea" id="RHEA-COMP:11964"/>
        <dbReference type="Rhea" id="RHEA-COMP:11965"/>
        <dbReference type="ChEBI" id="CHEBI:15377"/>
        <dbReference type="ChEBI" id="CHEBI:15378"/>
        <dbReference type="ChEBI" id="CHEBI:15379"/>
        <dbReference type="ChEBI" id="CHEBI:30879"/>
        <dbReference type="ChEBI" id="CHEBI:57618"/>
        <dbReference type="ChEBI" id="CHEBI:58210"/>
        <dbReference type="ChEBI" id="CHEBI:142491"/>
        <dbReference type="EC" id="1.14.14.1"/>
    </reaction>
</comment>
<evidence type="ECO:0000256" key="13">
    <source>
        <dbReference type="ARBA" id="ARBA00023136"/>
    </source>
</evidence>
<dbReference type="SUPFAM" id="SSF48264">
    <property type="entry name" value="Cytochrome P450"/>
    <property type="match status" value="1"/>
</dbReference>
<keyword evidence="18" id="KW-1185">Reference proteome</keyword>
<sequence length="517" mass="59439">MFFYLLLTILTLIYFVSTRKYDYWKKRNVPHVKPTFMFGNYGDWILMKKFQGGVIQDLCKKFPNEKFIGAYFGTEPVLIPIDPEVIKLIVTKDFYYFNGRDLSEHSHKEPAARNLLISHGDNWKVLRQNMTPLFSTAKIKNMFHLIANCSYAFESMLDREIGMSAKVEAEDLTARYTIECIVSCAFGVDANTMSEEVADNPFKKLTQFVNPPKTIAPYVLLRSMWPSIFYGLGLKIVGKQIDFFNNLITNVMETRNYKPSGRNDFVDIIMTWKQSSKIVGDSVKNMKTGESLKVALDVNDNLLSAQCFLFFNAGFGTSSSTLSFTFYELAKNAVIQDKVLAEVDALMARHENKLIYDCVTELPYLEAVISEALRLHPILPMISREVMEDYTLPGGVQLSKGLRVHLPVYYLHHNPEYFPEPEEFRPERFLGDERRNINPYTYLPFGEGPRNCIGMRFAKMQMLAGLVTVLKKYRLELDDGMPRTLSYKTHTTTAHADGGIRLKLVERDGWQNRVFVK</sequence>
<evidence type="ECO:0000256" key="7">
    <source>
        <dbReference type="ARBA" id="ARBA00022723"/>
    </source>
</evidence>
<dbReference type="Pfam" id="PF00067">
    <property type="entry name" value="p450"/>
    <property type="match status" value="1"/>
</dbReference>